<name>A0ABV7V405_9SPHN</name>
<keyword evidence="5" id="KW-0408">Iron</keyword>
<dbReference type="InterPro" id="IPR046799">
    <property type="entry name" value="ROXA-like_wH"/>
</dbReference>
<organism evidence="7 8">
    <name type="scientific">Novosphingobium pokkalii</name>
    <dbReference type="NCBI Taxonomy" id="1770194"/>
    <lineage>
        <taxon>Bacteria</taxon>
        <taxon>Pseudomonadati</taxon>
        <taxon>Pseudomonadota</taxon>
        <taxon>Alphaproteobacteria</taxon>
        <taxon>Sphingomonadales</taxon>
        <taxon>Sphingomonadaceae</taxon>
        <taxon>Novosphingobium</taxon>
    </lineage>
</organism>
<sequence>MHLARFDIARFLATAWQKQPLLIRNPWAQWDNPLEPDELAGLACEAGVESRLIVRGGDGLTLEHGPLAEDRFAGLGADPWTLLVQAVDQHAPQVAALIEPFRFVPDWRIDDVMISYATDGAGVGPHYDQYDVFLIQGLGRRRWRVGPRCDAATPRQPHADLALIADFAATDEWVLEPGDILYVPPGFAHDGVALGDDCMTYSIGFRAPSRAELVEGWGAHVADALEDAVDAQADRYADPDLALQDHPGEITVQALDRLHAMALEALADRAAFARWFGQMNTCAKYPDTDWRPEAPADPQDVAQALAQGLPLRRNPAHRLAFMAEGEAQALLFADGQCHAGVARPLAEALCGGADVLLDPALAGAPGTAALVTALIDQGTLAFDDGSEDDDDDDDWAD</sequence>
<comment type="cofactor">
    <cofactor evidence="1">
        <name>Fe(2+)</name>
        <dbReference type="ChEBI" id="CHEBI:29033"/>
    </cofactor>
</comment>
<evidence type="ECO:0000256" key="5">
    <source>
        <dbReference type="ARBA" id="ARBA00023004"/>
    </source>
</evidence>
<evidence type="ECO:0000259" key="6">
    <source>
        <dbReference type="PROSITE" id="PS51184"/>
    </source>
</evidence>
<dbReference type="SMART" id="SM00558">
    <property type="entry name" value="JmjC"/>
    <property type="match status" value="1"/>
</dbReference>
<proteinExistence type="predicted"/>
<evidence type="ECO:0000256" key="1">
    <source>
        <dbReference type="ARBA" id="ARBA00001954"/>
    </source>
</evidence>
<comment type="caution">
    <text evidence="7">The sequence shown here is derived from an EMBL/GenBank/DDBJ whole genome shotgun (WGS) entry which is preliminary data.</text>
</comment>
<dbReference type="RefSeq" id="WP_191325642.1">
    <property type="nucleotide sequence ID" value="NZ_BMZP01000020.1"/>
</dbReference>
<dbReference type="InterPro" id="IPR039994">
    <property type="entry name" value="NO66-like"/>
</dbReference>
<evidence type="ECO:0000256" key="2">
    <source>
        <dbReference type="ARBA" id="ARBA00022723"/>
    </source>
</evidence>
<keyword evidence="3" id="KW-0223">Dioxygenase</keyword>
<dbReference type="PROSITE" id="PS51184">
    <property type="entry name" value="JMJC"/>
    <property type="match status" value="1"/>
</dbReference>
<dbReference type="Gene3D" id="3.40.366.30">
    <property type="entry name" value="50S ribosomal protein L16 arginine hydroxylase, Chain A, Domain 2"/>
    <property type="match status" value="1"/>
</dbReference>
<gene>
    <name evidence="7" type="ORF">ACFOOT_11855</name>
</gene>
<evidence type="ECO:0000256" key="3">
    <source>
        <dbReference type="ARBA" id="ARBA00022964"/>
    </source>
</evidence>
<dbReference type="SUPFAM" id="SSF51197">
    <property type="entry name" value="Clavaminate synthase-like"/>
    <property type="match status" value="1"/>
</dbReference>
<dbReference type="Proteomes" id="UP001595683">
    <property type="component" value="Unassembled WGS sequence"/>
</dbReference>
<dbReference type="EMBL" id="JBHRYE010000019">
    <property type="protein sequence ID" value="MFC3672119.1"/>
    <property type="molecule type" value="Genomic_DNA"/>
</dbReference>
<keyword evidence="2" id="KW-0479">Metal-binding</keyword>
<evidence type="ECO:0000313" key="8">
    <source>
        <dbReference type="Proteomes" id="UP001595683"/>
    </source>
</evidence>
<keyword evidence="8" id="KW-1185">Reference proteome</keyword>
<accession>A0ABV7V405</accession>
<dbReference type="PANTHER" id="PTHR13096:SF8">
    <property type="entry name" value="RIBOSOMAL OXYGENASE 1"/>
    <property type="match status" value="1"/>
</dbReference>
<keyword evidence="4" id="KW-0560">Oxidoreductase</keyword>
<dbReference type="Gene3D" id="2.60.120.650">
    <property type="entry name" value="Cupin"/>
    <property type="match status" value="1"/>
</dbReference>
<reference evidence="8" key="1">
    <citation type="journal article" date="2019" name="Int. J. Syst. Evol. Microbiol.">
        <title>The Global Catalogue of Microorganisms (GCM) 10K type strain sequencing project: providing services to taxonomists for standard genome sequencing and annotation.</title>
        <authorList>
            <consortium name="The Broad Institute Genomics Platform"/>
            <consortium name="The Broad Institute Genome Sequencing Center for Infectious Disease"/>
            <person name="Wu L."/>
            <person name="Ma J."/>
        </authorList>
    </citation>
    <scope>NUCLEOTIDE SEQUENCE [LARGE SCALE GENOMIC DNA]</scope>
    <source>
        <strain evidence="8">KCTC 42224</strain>
    </source>
</reference>
<dbReference type="InterPro" id="IPR003347">
    <property type="entry name" value="JmjC_dom"/>
</dbReference>
<dbReference type="PANTHER" id="PTHR13096">
    <property type="entry name" value="MINA53 MYC INDUCED NUCLEAR ANTIGEN"/>
    <property type="match status" value="1"/>
</dbReference>
<protein>
    <submittedName>
        <fullName evidence="7">JmjC domain-containing protein</fullName>
    </submittedName>
</protein>
<evidence type="ECO:0000313" key="7">
    <source>
        <dbReference type="EMBL" id="MFC3672119.1"/>
    </source>
</evidence>
<dbReference type="Pfam" id="PF20514">
    <property type="entry name" value="WHD_ROXA"/>
    <property type="match status" value="1"/>
</dbReference>
<dbReference type="Pfam" id="PF08007">
    <property type="entry name" value="JmjC_2"/>
    <property type="match status" value="1"/>
</dbReference>
<feature type="domain" description="JmjC" evidence="6">
    <location>
        <begin position="93"/>
        <end position="222"/>
    </location>
</feature>
<evidence type="ECO:0000256" key="4">
    <source>
        <dbReference type="ARBA" id="ARBA00023002"/>
    </source>
</evidence>